<dbReference type="FunFam" id="3.30.420.10:FF:000032">
    <property type="entry name" value="Retrovirus-related Pol polyprotein from transposon 297-like Protein"/>
    <property type="match status" value="1"/>
</dbReference>
<dbReference type="InterPro" id="IPR036397">
    <property type="entry name" value="RNaseH_sf"/>
</dbReference>
<protein>
    <recommendedName>
        <fullName evidence="1">Integrase catalytic domain-containing protein</fullName>
    </recommendedName>
</protein>
<dbReference type="Gene3D" id="3.30.420.10">
    <property type="entry name" value="Ribonuclease H-like superfamily/Ribonuclease H"/>
    <property type="match status" value="1"/>
</dbReference>
<dbReference type="AlphaFoldDB" id="A0A3R7NEZ9"/>
<dbReference type="PANTHER" id="PTHR37984">
    <property type="entry name" value="PROTEIN CBG26694"/>
    <property type="match status" value="1"/>
</dbReference>
<gene>
    <name evidence="2" type="ORF">C7M84_014656</name>
</gene>
<dbReference type="Pfam" id="PF00665">
    <property type="entry name" value="rve"/>
    <property type="match status" value="1"/>
</dbReference>
<organism evidence="2 3">
    <name type="scientific">Penaeus vannamei</name>
    <name type="common">Whiteleg shrimp</name>
    <name type="synonym">Litopenaeus vannamei</name>
    <dbReference type="NCBI Taxonomy" id="6689"/>
    <lineage>
        <taxon>Eukaryota</taxon>
        <taxon>Metazoa</taxon>
        <taxon>Ecdysozoa</taxon>
        <taxon>Arthropoda</taxon>
        <taxon>Crustacea</taxon>
        <taxon>Multicrustacea</taxon>
        <taxon>Malacostraca</taxon>
        <taxon>Eumalacostraca</taxon>
        <taxon>Eucarida</taxon>
        <taxon>Decapoda</taxon>
        <taxon>Dendrobranchiata</taxon>
        <taxon>Penaeoidea</taxon>
        <taxon>Penaeidae</taxon>
        <taxon>Penaeus</taxon>
    </lineage>
</organism>
<dbReference type="GO" id="GO:0015074">
    <property type="term" value="P:DNA integration"/>
    <property type="evidence" value="ECO:0007669"/>
    <property type="project" value="InterPro"/>
</dbReference>
<dbReference type="GO" id="GO:0003676">
    <property type="term" value="F:nucleic acid binding"/>
    <property type="evidence" value="ECO:0007669"/>
    <property type="project" value="InterPro"/>
</dbReference>
<dbReference type="PANTHER" id="PTHR37984:SF15">
    <property type="entry name" value="INTEGRASE CATALYTIC DOMAIN-CONTAINING PROTEIN"/>
    <property type="match status" value="1"/>
</dbReference>
<dbReference type="InterPro" id="IPR050951">
    <property type="entry name" value="Retrovirus_Pol_polyprotein"/>
</dbReference>
<sequence>MRKDVREWRKTCATCNAKKGPAKKGKALLQLYQVGTPMEPVAVDVTGPFPATVAGNRFILVAMDYFTKWPEAYPIANHEAVTVAEVLVMQSSRFGVPGELHSNQGREFEAAVFREYYQLKGIRKTRTTPLRLQPVGMVERFNRTIVQELAKYYSEGQTEWDSKPPLLLMTYRSAEYEATTFTPARMMLGWELCLPLDLVTGRPPNEELPVATSDYAVELQQQLEEVHYQMRGHLKFAEHATLLYQGRPCSQVQGGRFSVAV</sequence>
<dbReference type="OrthoDB" id="6374606at2759"/>
<reference evidence="2 3" key="2">
    <citation type="submission" date="2019-01" db="EMBL/GenBank/DDBJ databases">
        <title>The decoding of complex shrimp genome reveals the adaptation for benthos swimmer, frequently molting mechanism and breeding impact on genome.</title>
        <authorList>
            <person name="Sun Y."/>
            <person name="Gao Y."/>
            <person name="Yu Y."/>
        </authorList>
    </citation>
    <scope>NUCLEOTIDE SEQUENCE [LARGE SCALE GENOMIC DNA]</scope>
    <source>
        <tissue evidence="2">Muscle</tissue>
    </source>
</reference>
<comment type="caution">
    <text evidence="2">The sequence shown here is derived from an EMBL/GenBank/DDBJ whole genome shotgun (WGS) entry which is preliminary data.</text>
</comment>
<accession>A0A3R7NEZ9</accession>
<dbReference type="InterPro" id="IPR012337">
    <property type="entry name" value="RNaseH-like_sf"/>
</dbReference>
<proteinExistence type="predicted"/>
<dbReference type="EMBL" id="QCYY01000283">
    <property type="protein sequence ID" value="ROT85413.1"/>
    <property type="molecule type" value="Genomic_DNA"/>
</dbReference>
<feature type="domain" description="Integrase catalytic" evidence="1">
    <location>
        <begin position="33"/>
        <end position="191"/>
    </location>
</feature>
<dbReference type="SUPFAM" id="SSF53098">
    <property type="entry name" value="Ribonuclease H-like"/>
    <property type="match status" value="1"/>
</dbReference>
<evidence type="ECO:0000313" key="3">
    <source>
        <dbReference type="Proteomes" id="UP000283509"/>
    </source>
</evidence>
<dbReference type="InterPro" id="IPR001584">
    <property type="entry name" value="Integrase_cat-core"/>
</dbReference>
<evidence type="ECO:0000259" key="1">
    <source>
        <dbReference type="PROSITE" id="PS50994"/>
    </source>
</evidence>
<evidence type="ECO:0000313" key="2">
    <source>
        <dbReference type="EMBL" id="ROT85413.1"/>
    </source>
</evidence>
<keyword evidence="3" id="KW-1185">Reference proteome</keyword>
<dbReference type="Proteomes" id="UP000283509">
    <property type="component" value="Unassembled WGS sequence"/>
</dbReference>
<name>A0A3R7NEZ9_PENVA</name>
<reference evidence="2 3" key="1">
    <citation type="submission" date="2018-04" db="EMBL/GenBank/DDBJ databases">
        <authorList>
            <person name="Zhang X."/>
            <person name="Yuan J."/>
            <person name="Li F."/>
            <person name="Xiang J."/>
        </authorList>
    </citation>
    <scope>NUCLEOTIDE SEQUENCE [LARGE SCALE GENOMIC DNA]</scope>
    <source>
        <tissue evidence="2">Muscle</tissue>
    </source>
</reference>
<dbReference type="PROSITE" id="PS50994">
    <property type="entry name" value="INTEGRASE"/>
    <property type="match status" value="1"/>
</dbReference>